<dbReference type="EMBL" id="FOIL01000006">
    <property type="protein sequence ID" value="SET15520.1"/>
    <property type="molecule type" value="Genomic_DNA"/>
</dbReference>
<dbReference type="OrthoDB" id="9797803at2"/>
<sequence length="119" mass="13968">MSKELSKNECLEGLEDWMIRSISRKRNIPIDEAMKIFYRYKRSHGPYDGTGDARFLDPKSLAQFLVEFEPEMYEKEIQGISGIIAEKNAKQVRDEEELKEIKRIRKTNKLPETETKDGL</sequence>
<dbReference type="RefSeq" id="WP_074648772.1">
    <property type="nucleotide sequence ID" value="NZ_FOIL01000006.1"/>
</dbReference>
<dbReference type="Proteomes" id="UP000199820">
    <property type="component" value="Unassembled WGS sequence"/>
</dbReference>
<evidence type="ECO:0000313" key="1">
    <source>
        <dbReference type="EMBL" id="SET15520.1"/>
    </source>
</evidence>
<dbReference type="STRING" id="1526.SAMN02910262_01235"/>
<keyword evidence="2" id="KW-1185">Reference proteome</keyword>
<accession>A0A1I0C9I5</accession>
<dbReference type="AlphaFoldDB" id="A0A1I0C9I5"/>
<name>A0A1I0C9I5_9FIRM</name>
<gene>
    <name evidence="1" type="ORF">SAMN04487771_100653</name>
</gene>
<evidence type="ECO:0000313" key="2">
    <source>
        <dbReference type="Proteomes" id="UP000199820"/>
    </source>
</evidence>
<proteinExistence type="predicted"/>
<reference evidence="1 2" key="1">
    <citation type="submission" date="2016-10" db="EMBL/GenBank/DDBJ databases">
        <authorList>
            <person name="de Groot N.N."/>
        </authorList>
    </citation>
    <scope>NUCLEOTIDE SEQUENCE [LARGE SCALE GENOMIC DNA]</scope>
    <source>
        <strain evidence="1 2">KH1P1</strain>
    </source>
</reference>
<organism evidence="1 2">
    <name type="scientific">[Clostridium] aminophilum</name>
    <dbReference type="NCBI Taxonomy" id="1526"/>
    <lineage>
        <taxon>Bacteria</taxon>
        <taxon>Bacillati</taxon>
        <taxon>Bacillota</taxon>
        <taxon>Clostridia</taxon>
        <taxon>Lachnospirales</taxon>
        <taxon>Lachnospiraceae</taxon>
    </lineage>
</organism>
<protein>
    <submittedName>
        <fullName evidence="1">Uncharacterized protein</fullName>
    </submittedName>
</protein>